<name>A0A1C4WWA8_9ACTN</name>
<keyword evidence="1" id="KW-1133">Transmembrane helix</keyword>
<feature type="transmembrane region" description="Helical" evidence="1">
    <location>
        <begin position="83"/>
        <end position="107"/>
    </location>
</feature>
<accession>A0A1C4WWA8</accession>
<dbReference type="AlphaFoldDB" id="A0A1C4WWA8"/>
<dbReference type="Pfam" id="PF10756">
    <property type="entry name" value="bPH_6"/>
    <property type="match status" value="1"/>
</dbReference>
<dbReference type="InterPro" id="IPR019692">
    <property type="entry name" value="CFP-6_PH"/>
</dbReference>
<evidence type="ECO:0000313" key="3">
    <source>
        <dbReference type="EMBL" id="SCF00453.1"/>
    </source>
</evidence>
<gene>
    <name evidence="3" type="ORF">GA0074696_2172</name>
</gene>
<proteinExistence type="predicted"/>
<dbReference type="EMBL" id="LT607410">
    <property type="protein sequence ID" value="SCF00453.1"/>
    <property type="molecule type" value="Genomic_DNA"/>
</dbReference>
<keyword evidence="1" id="KW-0812">Transmembrane</keyword>
<evidence type="ECO:0000256" key="1">
    <source>
        <dbReference type="SAM" id="Phobius"/>
    </source>
</evidence>
<organism evidence="3 4">
    <name type="scientific">Micromonospora purpureochromogenes</name>
    <dbReference type="NCBI Taxonomy" id="47872"/>
    <lineage>
        <taxon>Bacteria</taxon>
        <taxon>Bacillati</taxon>
        <taxon>Actinomycetota</taxon>
        <taxon>Actinomycetes</taxon>
        <taxon>Micromonosporales</taxon>
        <taxon>Micromonosporaceae</taxon>
        <taxon>Micromonospora</taxon>
    </lineage>
</organism>
<protein>
    <submittedName>
        <fullName evidence="3">PH domain-containing protein</fullName>
    </submittedName>
</protein>
<feature type="transmembrane region" description="Helical" evidence="1">
    <location>
        <begin position="39"/>
        <end position="63"/>
    </location>
</feature>
<feature type="transmembrane region" description="Helical" evidence="1">
    <location>
        <begin position="127"/>
        <end position="146"/>
    </location>
</feature>
<dbReference type="RefSeq" id="WP_088960974.1">
    <property type="nucleotide sequence ID" value="NZ_LT607410.1"/>
</dbReference>
<feature type="domain" description="Low molecular weight protein antigen 6 PH" evidence="2">
    <location>
        <begin position="149"/>
        <end position="174"/>
    </location>
</feature>
<keyword evidence="1" id="KW-0472">Membrane</keyword>
<reference evidence="3 4" key="1">
    <citation type="submission" date="2016-06" db="EMBL/GenBank/DDBJ databases">
        <authorList>
            <person name="Kjaerup R.B."/>
            <person name="Dalgaard T.S."/>
            <person name="Juul-Madsen H.R."/>
        </authorList>
    </citation>
    <scope>NUCLEOTIDE SEQUENCE [LARGE SCALE GENOMIC DNA]</scope>
    <source>
        <strain evidence="3 4">DSM 43821</strain>
    </source>
</reference>
<evidence type="ECO:0000259" key="2">
    <source>
        <dbReference type="Pfam" id="PF10756"/>
    </source>
</evidence>
<sequence length="257" mass="27172">MTPRTARLLALPFALAATLLRIGVEFWLKPFAWRLESGAVSSLVWAAGTAGSILAPAAGYLLLTRAVRRRPATFRVDPAGRHFTAPAAPAWAGPWSIIVSWLAGGLLLTERVPGEDRVRFFESGDALVWNVLAVLAVLVFVVLVLLDARPRLTLDETGITVRGLVRRRTVRWDRLLPGGPPAPAGKAAGTLVLSEQPSTPAGRPVSRSLAVGRAHVDGAFLAGSVRHYVAHPERRSAIGTAPELASLGATVSGAPDA</sequence>
<dbReference type="Proteomes" id="UP000198228">
    <property type="component" value="Chromosome I"/>
</dbReference>
<evidence type="ECO:0000313" key="4">
    <source>
        <dbReference type="Proteomes" id="UP000198228"/>
    </source>
</evidence>